<comment type="caution">
    <text evidence="2">The sequence shown here is derived from an EMBL/GenBank/DDBJ whole genome shotgun (WGS) entry which is preliminary data.</text>
</comment>
<gene>
    <name evidence="2" type="ORF">PQJ61_14820</name>
</gene>
<dbReference type="AlphaFoldDB" id="A0AAJ1MJY4"/>
<proteinExistence type="predicted"/>
<evidence type="ECO:0000313" key="2">
    <source>
        <dbReference type="EMBL" id="MDC7228033.1"/>
    </source>
</evidence>
<dbReference type="Pfam" id="PF05130">
    <property type="entry name" value="FlgN"/>
    <property type="match status" value="1"/>
</dbReference>
<keyword evidence="1" id="KW-0175">Coiled coil</keyword>
<feature type="coiled-coil region" evidence="1">
    <location>
        <begin position="17"/>
        <end position="77"/>
    </location>
</feature>
<evidence type="ECO:0008006" key="4">
    <source>
        <dbReference type="Google" id="ProtNLM"/>
    </source>
</evidence>
<name>A0AAJ1MJY4_9SPIO</name>
<sequence length="166" mass="19190">MSIDTLSEKLANLMTEETNLLNSISDKEEKLQKALRENKWDDMEIIINSLSPLSLKMEKVEAERDKTFNTLKRELNKKEDDGFYAVAMHMNDKNREDCLGGYRRMKIALLKMQGITAGIDQYVRTVGETSRAVLEEVFPHRKGRIYSNRGCEKPVQADPMILNRHL</sequence>
<evidence type="ECO:0000256" key="1">
    <source>
        <dbReference type="SAM" id="Coils"/>
    </source>
</evidence>
<dbReference type="InterPro" id="IPR007809">
    <property type="entry name" value="FlgN-like"/>
</dbReference>
<protein>
    <recommendedName>
        <fullName evidence="4">FlgN protein</fullName>
    </recommendedName>
</protein>
<evidence type="ECO:0000313" key="3">
    <source>
        <dbReference type="Proteomes" id="UP001221217"/>
    </source>
</evidence>
<accession>A0AAJ1MJY4</accession>
<reference evidence="2 3" key="1">
    <citation type="submission" date="2022-12" db="EMBL/GenBank/DDBJ databases">
        <title>Metagenome assembled genome from gulf of manar.</title>
        <authorList>
            <person name="Kohli P."/>
            <person name="Pk S."/>
            <person name="Venkata Ramana C."/>
            <person name="Sasikala C."/>
        </authorList>
    </citation>
    <scope>NUCLEOTIDE SEQUENCE [LARGE SCALE GENOMIC DNA]</scope>
    <source>
        <strain evidence="2">JB008</strain>
    </source>
</reference>
<dbReference type="GO" id="GO:0044780">
    <property type="term" value="P:bacterial-type flagellum assembly"/>
    <property type="evidence" value="ECO:0007669"/>
    <property type="project" value="InterPro"/>
</dbReference>
<organism evidence="2 3">
    <name type="scientific">Candidatus Thalassospirochaeta sargassi</name>
    <dbReference type="NCBI Taxonomy" id="3119039"/>
    <lineage>
        <taxon>Bacteria</taxon>
        <taxon>Pseudomonadati</taxon>
        <taxon>Spirochaetota</taxon>
        <taxon>Spirochaetia</taxon>
        <taxon>Spirochaetales</taxon>
        <taxon>Spirochaetaceae</taxon>
        <taxon>Candidatus Thalassospirochaeta</taxon>
    </lineage>
</organism>
<dbReference type="EMBL" id="JAQQAL010000039">
    <property type="protein sequence ID" value="MDC7228033.1"/>
    <property type="molecule type" value="Genomic_DNA"/>
</dbReference>
<dbReference type="Proteomes" id="UP001221217">
    <property type="component" value="Unassembled WGS sequence"/>
</dbReference>